<dbReference type="InterPro" id="IPR023346">
    <property type="entry name" value="Lysozyme-like_dom_sf"/>
</dbReference>
<dbReference type="OrthoDB" id="8660079at2"/>
<dbReference type="EMBL" id="FNYQ01000249">
    <property type="protein sequence ID" value="SEJ72343.1"/>
    <property type="molecule type" value="Genomic_DNA"/>
</dbReference>
<dbReference type="CDD" id="cd00736">
    <property type="entry name" value="lambda_lys-like"/>
    <property type="match status" value="1"/>
</dbReference>
<accession>A0A1H7B3L9</accession>
<organism evidence="1 2">
    <name type="scientific">Azotobacter beijerinckii</name>
    <dbReference type="NCBI Taxonomy" id="170623"/>
    <lineage>
        <taxon>Bacteria</taxon>
        <taxon>Pseudomonadati</taxon>
        <taxon>Pseudomonadota</taxon>
        <taxon>Gammaproteobacteria</taxon>
        <taxon>Pseudomonadales</taxon>
        <taxon>Pseudomonadaceae</taxon>
        <taxon>Azotobacter</taxon>
    </lineage>
</organism>
<dbReference type="AlphaFoldDB" id="A0A1H7B3L9"/>
<evidence type="ECO:0000313" key="2">
    <source>
        <dbReference type="Proteomes" id="UP000199250"/>
    </source>
</evidence>
<dbReference type="SUPFAM" id="SSF53955">
    <property type="entry name" value="Lysozyme-like"/>
    <property type="match status" value="1"/>
</dbReference>
<proteinExistence type="predicted"/>
<dbReference type="Proteomes" id="UP000199250">
    <property type="component" value="Unassembled WGS sequence"/>
</dbReference>
<reference evidence="1 2" key="1">
    <citation type="submission" date="2016-10" db="EMBL/GenBank/DDBJ databases">
        <authorList>
            <person name="de Groot N.N."/>
        </authorList>
    </citation>
    <scope>NUCLEOTIDE SEQUENCE [LARGE SCALE GENOMIC DNA]</scope>
    <source>
        <strain evidence="1 2">DSM 373</strain>
    </source>
</reference>
<dbReference type="Gene3D" id="1.10.530.10">
    <property type="match status" value="1"/>
</dbReference>
<dbReference type="RefSeq" id="WP_139204518.1">
    <property type="nucleotide sequence ID" value="NZ_FNYQ01000249.1"/>
</dbReference>
<gene>
    <name evidence="1" type="ORF">SAMN04244572_04998</name>
</gene>
<protein>
    <submittedName>
        <fullName evidence="1">Muramidase (Phage lambda lysozyme)</fullName>
    </submittedName>
</protein>
<sequence>PTRDHGYDVLVGGDLFAGYADHPRKLVALPRLGIKSTAAGRYQLLARYWDAYRKILDLKDFGPISQDRIALQQIKERRALDDIGAGRIEAAMAKVRNIWASLPGAGYGQHEHRADDLLAQYAAAGGVMA</sequence>
<feature type="non-terminal residue" evidence="1">
    <location>
        <position position="1"/>
    </location>
</feature>
<evidence type="ECO:0000313" key="1">
    <source>
        <dbReference type="EMBL" id="SEJ72343.1"/>
    </source>
</evidence>
<name>A0A1H7B3L9_9GAMM</name>